<dbReference type="OMA" id="YANLQEC"/>
<dbReference type="KEGG" id="scm:SCHCO_02524539"/>
<protein>
    <submittedName>
        <fullName evidence="1">Uncharacterized protein</fullName>
    </submittedName>
</protein>
<sequence length="473" mass="53521">MVLPTFKSSSVSVCLCHDCGTTTSRDTLSIPLDAIRSYIPLTASQAQDVHRASEADLASISAIAEAISRTRVILENLRAKQDALVESLARKRALLSPIRRLPLELLSTIISLAVTRAFRHKRDSSLALRHPVLRVCQRWRALARATPQLWADIVLFPRYDHSWSYTLRECLQLSDPLPVDVRINEHCAPWHGSDFSFAPFLNYDKSEWQHAADAVLRAASRWRSLALDEFELPNEQSSSSPPLSEIGEVDLTPVLASNPRVLLGQCLGLSRLYLANVDPAALPLTWAQLREISLWMVARCSSGDLTTCIDTLRLCPNLQVLAITARGYRYQQQDEVRLCFANLRVLELRYHASWLLDRVILQELRLANPHSLTGQVYFRSSRDCACDHRGVRQPETEDATRIVEIEAHEACLDFHSRRGDPFRHSGIGIYKGGTVKLLQHPHEEADKFLMDLARNRLDSADWTLYYEDEDVAN</sequence>
<name>D8PSK1_SCHCM</name>
<evidence type="ECO:0000313" key="2">
    <source>
        <dbReference type="Proteomes" id="UP000007431"/>
    </source>
</evidence>
<proteinExistence type="predicted"/>
<dbReference type="EMBL" id="GL377303">
    <property type="protein sequence ID" value="EFJ00351.1"/>
    <property type="molecule type" value="Genomic_DNA"/>
</dbReference>
<keyword evidence="2" id="KW-1185">Reference proteome</keyword>
<gene>
    <name evidence="1" type="ORF">SCHCODRAFT_105780</name>
</gene>
<dbReference type="Proteomes" id="UP000007431">
    <property type="component" value="Unassembled WGS sequence"/>
</dbReference>
<dbReference type="RefSeq" id="XP_003035253.1">
    <property type="nucleotide sequence ID" value="XM_003035207.1"/>
</dbReference>
<organism evidence="2">
    <name type="scientific">Schizophyllum commune (strain H4-8 / FGSC 9210)</name>
    <name type="common">Split gill fungus</name>
    <dbReference type="NCBI Taxonomy" id="578458"/>
    <lineage>
        <taxon>Eukaryota</taxon>
        <taxon>Fungi</taxon>
        <taxon>Dikarya</taxon>
        <taxon>Basidiomycota</taxon>
        <taxon>Agaricomycotina</taxon>
        <taxon>Agaricomycetes</taxon>
        <taxon>Agaricomycetidae</taxon>
        <taxon>Agaricales</taxon>
        <taxon>Schizophyllaceae</taxon>
        <taxon>Schizophyllum</taxon>
    </lineage>
</organism>
<dbReference type="AlphaFoldDB" id="D8PSK1"/>
<dbReference type="InParanoid" id="D8PSK1"/>
<dbReference type="OrthoDB" id="2886770at2759"/>
<dbReference type="HOGENOM" id="CLU_577652_0_0_1"/>
<feature type="non-terminal residue" evidence="1">
    <location>
        <position position="473"/>
    </location>
</feature>
<reference evidence="1 2" key="1">
    <citation type="journal article" date="2010" name="Nat. Biotechnol.">
        <title>Genome sequence of the model mushroom Schizophyllum commune.</title>
        <authorList>
            <person name="Ohm R.A."/>
            <person name="de Jong J.F."/>
            <person name="Lugones L.G."/>
            <person name="Aerts A."/>
            <person name="Kothe E."/>
            <person name="Stajich J.E."/>
            <person name="de Vries R.P."/>
            <person name="Record E."/>
            <person name="Levasseur A."/>
            <person name="Baker S.E."/>
            <person name="Bartholomew K.A."/>
            <person name="Coutinho P.M."/>
            <person name="Erdmann S."/>
            <person name="Fowler T.J."/>
            <person name="Gathman A.C."/>
            <person name="Lombard V."/>
            <person name="Henrissat B."/>
            <person name="Knabe N."/>
            <person name="Kuees U."/>
            <person name="Lilly W.W."/>
            <person name="Lindquist E."/>
            <person name="Lucas S."/>
            <person name="Magnuson J.K."/>
            <person name="Piumi F."/>
            <person name="Raudaskoski M."/>
            <person name="Salamov A."/>
            <person name="Schmutz J."/>
            <person name="Schwarze F.W.M.R."/>
            <person name="vanKuyk P.A."/>
            <person name="Horton J.S."/>
            <person name="Grigoriev I.V."/>
            <person name="Woesten H.A.B."/>
        </authorList>
    </citation>
    <scope>NUCLEOTIDE SEQUENCE [LARGE SCALE GENOMIC DNA]</scope>
    <source>
        <strain evidence="2">H4-8 / FGSC 9210</strain>
    </source>
</reference>
<accession>D8PSK1</accession>
<dbReference type="VEuPathDB" id="FungiDB:SCHCODRAFT_02524539"/>
<evidence type="ECO:0000313" key="1">
    <source>
        <dbReference type="EMBL" id="EFJ00351.1"/>
    </source>
</evidence>
<dbReference type="GeneID" id="9596081"/>